<feature type="domain" description="DUF2921" evidence="13">
    <location>
        <begin position="291"/>
        <end position="377"/>
    </location>
</feature>
<keyword evidence="6 10" id="KW-0812">Transmembrane</keyword>
<evidence type="ECO:0000256" key="11">
    <source>
        <dbReference type="SAM" id="SignalP"/>
    </source>
</evidence>
<comment type="subcellular location">
    <subcellularLocation>
        <location evidence="2">Endomembrane system</location>
        <topology evidence="2">Multi-pass membrane protein</topology>
    </subcellularLocation>
</comment>
<evidence type="ECO:0000256" key="5">
    <source>
        <dbReference type="ARBA" id="ARBA00022679"/>
    </source>
</evidence>
<accession>A0ABD3D3M0</accession>
<dbReference type="InterPro" id="IPR021319">
    <property type="entry name" value="DUF2921"/>
</dbReference>
<feature type="transmembrane region" description="Helical" evidence="10">
    <location>
        <begin position="718"/>
        <end position="738"/>
    </location>
</feature>
<protein>
    <recommendedName>
        <fullName evidence="4">RING-type E3 ubiquitin transferase</fullName>
        <ecNumber evidence="4">2.3.2.27</ecNumber>
    </recommendedName>
</protein>
<comment type="pathway">
    <text evidence="3">Protein modification; protein ubiquitination.</text>
</comment>
<dbReference type="Pfam" id="PF25333">
    <property type="entry name" value="DUF2921_N"/>
    <property type="match status" value="3"/>
</dbReference>
<feature type="transmembrane region" description="Helical" evidence="10">
    <location>
        <begin position="617"/>
        <end position="636"/>
    </location>
</feature>
<dbReference type="PANTHER" id="PTHR33389:SF18">
    <property type="entry name" value="OS01G0677900 PROTEIN"/>
    <property type="match status" value="1"/>
</dbReference>
<name>A0ABD3D3M0_9LAMI</name>
<feature type="domain" description="DUF2921" evidence="13">
    <location>
        <begin position="33"/>
        <end position="211"/>
    </location>
</feature>
<dbReference type="AlphaFoldDB" id="A0ABD3D3M0"/>
<evidence type="ECO:0000313" key="15">
    <source>
        <dbReference type="Proteomes" id="UP001632038"/>
    </source>
</evidence>
<keyword evidence="5" id="KW-0808">Transferase</keyword>
<evidence type="ECO:0000313" key="14">
    <source>
        <dbReference type="EMBL" id="KAL3636876.1"/>
    </source>
</evidence>
<feature type="domain" description="DUF2921" evidence="13">
    <location>
        <begin position="407"/>
        <end position="593"/>
    </location>
</feature>
<dbReference type="Pfam" id="PF11145">
    <property type="entry name" value="DUF2921"/>
    <property type="match status" value="1"/>
</dbReference>
<sequence>MPYSSCVYTFLCLFLLIIITTNSSSTPKTTLSYADHCSSFVPESSPVARASPPFVPNLSTSYVTGEDKLFLAVKPENETYYYYVGKSLELLIHSNYYKTIADGVYKVEGSLYIRSPYVYYDNQSDSGSYHRNFSVRERSIRFSLTGFWSENSRKLCMVGSAVDGIKTVDLDAVLKLNFASENPNIYTGVVSGTLESTRSVVNDPGYFDPISIFHFPELSNYSYSLVSEAAKSRSSDLQQDRLCSMSSFVLKMEYVGSRIELLSSCFLALSPIQCPGPEKKLRFMAKLQNSSYDHQGFGYESTLIGEASWDDKNNQLSGVACRLLYPANHSSNHAIGDCTMGLTLKYNSVWTLRNEPKAVGHIWSTKNVNDSGYFGKVNLTSFDHEDLPDLRYVYNDLDRAKKLCPVIKPKEKGSIYPDGHSYDMRFDMSFKSSKGEHIAWGYANPISVGNDLYDRNKKVVAMQSIETESVSGFKEISEPVRNTNIAPTDISYKISISLYKVKLINLFPKLNFSTKVPRRFVITAEGVYSAENGHLCMVGCGKLIMYGMNSTHTSTDCEILVKFKFASLSDKNGLIKGTIESTRNKSDPLRFEDMIIISDAYSFEMAKRSIWRMDFEITMVLIFNTLSCFFIGIQILHVKRNPEVLSRISLIMLVILCLGYMIPLWCLAKQTLFVSSDGWLEANEVVVRVITLVPFLLQIRLVQLVWSSKQSVANEKKSVFILLPMYILGCLIALLLNWARDRKYSLWDDLRSYVGLIIDGFLFPQILLNVFGGSAEKALARCFYVGTSAVRLTPHAYNQYRDYNYPTLDVNGTYYYANPSADFYSMAWDVLIPCGVIVLAVIVFLQQRNGGRWILPQRCLHLLMSE</sequence>
<evidence type="ECO:0000256" key="1">
    <source>
        <dbReference type="ARBA" id="ARBA00000900"/>
    </source>
</evidence>
<evidence type="ECO:0000259" key="12">
    <source>
        <dbReference type="Pfam" id="PF11145"/>
    </source>
</evidence>
<evidence type="ECO:0000256" key="6">
    <source>
        <dbReference type="ARBA" id="ARBA00022692"/>
    </source>
</evidence>
<dbReference type="EMBL" id="JAVIJP010000026">
    <property type="protein sequence ID" value="KAL3636876.1"/>
    <property type="molecule type" value="Genomic_DNA"/>
</dbReference>
<evidence type="ECO:0000256" key="2">
    <source>
        <dbReference type="ARBA" id="ARBA00004127"/>
    </source>
</evidence>
<evidence type="ECO:0000256" key="10">
    <source>
        <dbReference type="SAM" id="Phobius"/>
    </source>
</evidence>
<dbReference type="Proteomes" id="UP001632038">
    <property type="component" value="Unassembled WGS sequence"/>
</dbReference>
<evidence type="ECO:0000256" key="8">
    <source>
        <dbReference type="ARBA" id="ARBA00022989"/>
    </source>
</evidence>
<feature type="transmembrane region" description="Helical" evidence="10">
    <location>
        <begin position="750"/>
        <end position="771"/>
    </location>
</feature>
<reference evidence="15" key="1">
    <citation type="journal article" date="2024" name="IScience">
        <title>Strigolactones Initiate the Formation of Haustorium-like Structures in Castilleja.</title>
        <authorList>
            <person name="Buerger M."/>
            <person name="Peterson D."/>
            <person name="Chory J."/>
        </authorList>
    </citation>
    <scope>NUCLEOTIDE SEQUENCE [LARGE SCALE GENOMIC DNA]</scope>
</reference>
<keyword evidence="9 10" id="KW-0472">Membrane</keyword>
<organism evidence="14 15">
    <name type="scientific">Castilleja foliolosa</name>
    <dbReference type="NCBI Taxonomy" id="1961234"/>
    <lineage>
        <taxon>Eukaryota</taxon>
        <taxon>Viridiplantae</taxon>
        <taxon>Streptophyta</taxon>
        <taxon>Embryophyta</taxon>
        <taxon>Tracheophyta</taxon>
        <taxon>Spermatophyta</taxon>
        <taxon>Magnoliopsida</taxon>
        <taxon>eudicotyledons</taxon>
        <taxon>Gunneridae</taxon>
        <taxon>Pentapetalae</taxon>
        <taxon>asterids</taxon>
        <taxon>lamiids</taxon>
        <taxon>Lamiales</taxon>
        <taxon>Orobanchaceae</taxon>
        <taxon>Pedicularideae</taxon>
        <taxon>Castillejinae</taxon>
        <taxon>Castilleja</taxon>
    </lineage>
</organism>
<evidence type="ECO:0000259" key="13">
    <source>
        <dbReference type="Pfam" id="PF25333"/>
    </source>
</evidence>
<feature type="chain" id="PRO_5044882349" description="RING-type E3 ubiquitin transferase" evidence="11">
    <location>
        <begin position="26"/>
        <end position="866"/>
    </location>
</feature>
<proteinExistence type="predicted"/>
<keyword evidence="8 10" id="KW-1133">Transmembrane helix</keyword>
<evidence type="ECO:0000256" key="9">
    <source>
        <dbReference type="ARBA" id="ARBA00023136"/>
    </source>
</evidence>
<dbReference type="GO" id="GO:0012505">
    <property type="term" value="C:endomembrane system"/>
    <property type="evidence" value="ECO:0007669"/>
    <property type="project" value="UniProtKB-SubCell"/>
</dbReference>
<dbReference type="EC" id="2.3.2.27" evidence="4"/>
<feature type="transmembrane region" description="Helical" evidence="10">
    <location>
        <begin position="648"/>
        <end position="665"/>
    </location>
</feature>
<keyword evidence="11" id="KW-0732">Signal</keyword>
<dbReference type="PANTHER" id="PTHR33389">
    <property type="entry name" value="FAMILY PROTEIN, PUTATIVE (DUF2921)-RELATED"/>
    <property type="match status" value="1"/>
</dbReference>
<feature type="domain" description="SWEET-like" evidence="12">
    <location>
        <begin position="607"/>
        <end position="859"/>
    </location>
</feature>
<evidence type="ECO:0000256" key="4">
    <source>
        <dbReference type="ARBA" id="ARBA00012483"/>
    </source>
</evidence>
<feature type="transmembrane region" description="Helical" evidence="10">
    <location>
        <begin position="823"/>
        <end position="845"/>
    </location>
</feature>
<feature type="signal peptide" evidence="11">
    <location>
        <begin position="1"/>
        <end position="25"/>
    </location>
</feature>
<comment type="catalytic activity">
    <reaction evidence="1">
        <text>S-ubiquitinyl-[E2 ubiquitin-conjugating enzyme]-L-cysteine + [acceptor protein]-L-lysine = [E2 ubiquitin-conjugating enzyme]-L-cysteine + N(6)-ubiquitinyl-[acceptor protein]-L-lysine.</text>
        <dbReference type="EC" id="2.3.2.27"/>
    </reaction>
</comment>
<comment type="caution">
    <text evidence="14">The sequence shown here is derived from an EMBL/GenBank/DDBJ whole genome shotgun (WGS) entry which is preliminary data.</text>
</comment>
<gene>
    <name evidence="14" type="ORF">CASFOL_019175</name>
</gene>
<keyword evidence="7" id="KW-0833">Ubl conjugation pathway</keyword>
<dbReference type="InterPro" id="IPR057425">
    <property type="entry name" value="DUF2921_N"/>
</dbReference>
<dbReference type="GO" id="GO:0061630">
    <property type="term" value="F:ubiquitin protein ligase activity"/>
    <property type="evidence" value="ECO:0007669"/>
    <property type="project" value="UniProtKB-EC"/>
</dbReference>
<evidence type="ECO:0000256" key="7">
    <source>
        <dbReference type="ARBA" id="ARBA00022786"/>
    </source>
</evidence>
<keyword evidence="15" id="KW-1185">Reference proteome</keyword>
<evidence type="ECO:0000256" key="3">
    <source>
        <dbReference type="ARBA" id="ARBA00004906"/>
    </source>
</evidence>